<name>A0AC58TCW3_TOBAC</name>
<evidence type="ECO:0000313" key="1">
    <source>
        <dbReference type="Proteomes" id="UP000790787"/>
    </source>
</evidence>
<gene>
    <name evidence="2" type="primary">LOC142173378</name>
</gene>
<dbReference type="RefSeq" id="XP_075095058.1">
    <property type="nucleotide sequence ID" value="XM_075238957.1"/>
</dbReference>
<sequence>MVKHLARTSSDHRPLLIKCQKELQAGIKYFKFLDFWAEQQQFSGNPMWRLQQKLKLLSKELTRWSKDVVGNVYEQVNIWEAKMVNLEEIDTFNNTDQSREEVNKGKAEYIKWLGMQDALLRQKTQQKEGENNTKYFHSLIRNRKCRLQLHTIKDYRGSWVQGDDNISKVVVHHFKHLFNLQHQFRYHDMLNCVPRCINEEDNDLLNAIPDDEEIRSDVFSMNASSAAGPDGFNGTFYQKYWNIIKYDIIDFVHNFFNGKVMAKFYTHTCLILIPKVDSPTNFSEFKPISLSNFTSKIISKILSRRLNPMLEKLISDNHSRFVKGRMIANNVQLAQEIVHNIKRNNNRGNVVIKMDMAKAYDRLSWNFLMVVMRKFDFSEAWIDIIWRLVSDVWYSIMINGSRKGLFTSSQGLKQGDPLSPSLFIIGAEVLSRSLNKLATHNNFTPFFMDQRGPIITHLAYADDIMIFTGGDKNSIKCIKSRIRRYEKVSGQKVNNDKSFFVTTPNTSASRINRIRRASRFMDKPFPFNYLGCPIYNGRKTISLFDGMLAKIVKRLNGWQGKMLSYGGKVKTLEHVFNGSDAAKLTWNTIGNSLGIKHQIEPVLGTFKKWWETSSKNKVHNLILQISPITICWEIWKQWTSCKYGNQKKFQLNIMVHQAIWNIKEAISKLIPTWDNKHPWLALCQIIEKLKPIQSWNQVLWSTPNQGSIKANTDGSYIRERNKVGIGGIVRNRNGDLIMAFSMTVQCDNNNIAEALAAEFGMKWYNLQGYTNFILELDSMVIANMLINRDTNNLKIKQVSDRMMHIIQQANVRVKHCYREGNQVAECLAKLDSTSGNSMTINSYQQLPRCAKGYFLLDKWQMASIRTKYDKANFFVS</sequence>
<accession>A0AC58TCW3</accession>
<evidence type="ECO:0000313" key="2">
    <source>
        <dbReference type="RefSeq" id="XP_075095058.1"/>
    </source>
</evidence>
<reference evidence="1" key="1">
    <citation type="journal article" date="2014" name="Nat. Commun.">
        <title>The tobacco genome sequence and its comparison with those of tomato and potato.</title>
        <authorList>
            <person name="Sierro N."/>
            <person name="Battey J.N."/>
            <person name="Ouadi S."/>
            <person name="Bakaher N."/>
            <person name="Bovet L."/>
            <person name="Willig A."/>
            <person name="Goepfert S."/>
            <person name="Peitsch M.C."/>
            <person name="Ivanov N.V."/>
        </authorList>
    </citation>
    <scope>NUCLEOTIDE SEQUENCE [LARGE SCALE GENOMIC DNA]</scope>
</reference>
<proteinExistence type="predicted"/>
<keyword evidence="1" id="KW-1185">Reference proteome</keyword>
<protein>
    <submittedName>
        <fullName evidence="2">Uncharacterized protein LOC142173378</fullName>
    </submittedName>
</protein>
<reference evidence="2" key="2">
    <citation type="submission" date="2025-08" db="UniProtKB">
        <authorList>
            <consortium name="RefSeq"/>
        </authorList>
    </citation>
    <scope>IDENTIFICATION</scope>
    <source>
        <tissue evidence="2">Leaf</tissue>
    </source>
</reference>
<dbReference type="Proteomes" id="UP000790787">
    <property type="component" value="Chromosome 19"/>
</dbReference>
<organism evidence="1 2">
    <name type="scientific">Nicotiana tabacum</name>
    <name type="common">Common tobacco</name>
    <dbReference type="NCBI Taxonomy" id="4097"/>
    <lineage>
        <taxon>Eukaryota</taxon>
        <taxon>Viridiplantae</taxon>
        <taxon>Streptophyta</taxon>
        <taxon>Embryophyta</taxon>
        <taxon>Tracheophyta</taxon>
        <taxon>Spermatophyta</taxon>
        <taxon>Magnoliopsida</taxon>
        <taxon>eudicotyledons</taxon>
        <taxon>Gunneridae</taxon>
        <taxon>Pentapetalae</taxon>
        <taxon>asterids</taxon>
        <taxon>lamiids</taxon>
        <taxon>Solanales</taxon>
        <taxon>Solanaceae</taxon>
        <taxon>Nicotianoideae</taxon>
        <taxon>Nicotianeae</taxon>
        <taxon>Nicotiana</taxon>
    </lineage>
</organism>